<comment type="caution">
    <text evidence="1">The sequence shown here is derived from an EMBL/GenBank/DDBJ whole genome shotgun (WGS) entry which is preliminary data.</text>
</comment>
<protein>
    <submittedName>
        <fullName evidence="1">Uncharacterized protein</fullName>
    </submittedName>
</protein>
<reference evidence="1 2" key="1">
    <citation type="submission" date="2018-11" db="EMBL/GenBank/DDBJ databases">
        <authorList>
            <consortium name="Pathogen Informatics"/>
        </authorList>
    </citation>
    <scope>NUCLEOTIDE SEQUENCE [LARGE SCALE GENOMIC DNA]</scope>
    <source>
        <strain evidence="1 2">NCTC10327</strain>
    </source>
</reference>
<gene>
    <name evidence="1" type="ORF">NCTC10327_00566</name>
</gene>
<sequence length="55" mass="6272">MAVYFRLFAALPRLSTALPRLFAAHIRRAASQLFAVPIPNPYLQCQTKVFERNVP</sequence>
<name>A0A7Z8Y805_9ACTO</name>
<proteinExistence type="predicted"/>
<accession>A0A7Z8Y805</accession>
<dbReference type="Proteomes" id="UP000269974">
    <property type="component" value="Unassembled WGS sequence"/>
</dbReference>
<dbReference type="AlphaFoldDB" id="A0A7Z8Y805"/>
<evidence type="ECO:0000313" key="1">
    <source>
        <dbReference type="EMBL" id="VDG75881.1"/>
    </source>
</evidence>
<organism evidence="1 2">
    <name type="scientific">Actinobaculum suis</name>
    <dbReference type="NCBI Taxonomy" id="1657"/>
    <lineage>
        <taxon>Bacteria</taxon>
        <taxon>Bacillati</taxon>
        <taxon>Actinomycetota</taxon>
        <taxon>Actinomycetes</taxon>
        <taxon>Actinomycetales</taxon>
        <taxon>Actinomycetaceae</taxon>
        <taxon>Actinobaculum</taxon>
    </lineage>
</organism>
<dbReference type="EMBL" id="UYIO01000001">
    <property type="protein sequence ID" value="VDG75881.1"/>
    <property type="molecule type" value="Genomic_DNA"/>
</dbReference>
<evidence type="ECO:0000313" key="2">
    <source>
        <dbReference type="Proteomes" id="UP000269974"/>
    </source>
</evidence>